<feature type="region of interest" description="Disordered" evidence="1">
    <location>
        <begin position="48"/>
        <end position="70"/>
    </location>
</feature>
<feature type="compositionally biased region" description="Polar residues" evidence="1">
    <location>
        <begin position="55"/>
        <end position="65"/>
    </location>
</feature>
<evidence type="ECO:0000259" key="2">
    <source>
        <dbReference type="Pfam" id="PF24120"/>
    </source>
</evidence>
<feature type="compositionally biased region" description="Polar residues" evidence="1">
    <location>
        <begin position="1"/>
        <end position="17"/>
    </location>
</feature>
<dbReference type="EMBL" id="PQXM01000594">
    <property type="protein sequence ID" value="TGO71292.1"/>
    <property type="molecule type" value="Genomic_DNA"/>
</dbReference>
<sequence>MYTNRNARSSDQVQMTEASRLKELQGAGPKKPSELRREFTALIKLRKAEEDAKSRQSQAESNNIAVIQELNPNEADETLVKDELATQSHENNGSKSINGFENKRTDIARLTDEFAKSKLGPKEKTPREIWNDLTNDPERSENPKLARFRSLDVTPDSSWFESILSKAESILEKTADGGQLKDGDTDSAIERRNDILKILMQGALELGSYILDSSEISGKLAAQHDVQYQDPHQVVELMEKPTQKSRDRSIWFECHSRKPQSVYYTIDLYERVHRFNLDKYNADSKEKTVARLYIPIKSPLPTGRPADSVASKAQVINATSGWGCEQPERNCSNGFIPNKTWTEKVQQMCQTIGYELRRSQQDQGTPGKYNACHAEKQVIAYWIHHYVAKLPSCSRVTNWAKKFELPIQPEYYEGLFIVISNSLCDCCDRFLNHVATYYKISFTIHCPGGPGEGIKFPSMPLELRRDDLK</sequence>
<accession>A0A4Z1JJ20</accession>
<name>A0A4Z1JJ20_9HELO</name>
<evidence type="ECO:0000313" key="3">
    <source>
        <dbReference type="EMBL" id="TGO71292.1"/>
    </source>
</evidence>
<reference evidence="3 4" key="1">
    <citation type="submission" date="2017-12" db="EMBL/GenBank/DDBJ databases">
        <title>Comparative genomics of Botrytis spp.</title>
        <authorList>
            <person name="Valero-Jimenez C.A."/>
            <person name="Tapia P."/>
            <person name="Veloso J."/>
            <person name="Silva-Moreno E."/>
            <person name="Staats M."/>
            <person name="Valdes J.H."/>
            <person name="Van Kan J.A.L."/>
        </authorList>
    </citation>
    <scope>NUCLEOTIDE SEQUENCE [LARGE SCALE GENOMIC DNA]</scope>
    <source>
        <strain evidence="3 4">Be9601</strain>
    </source>
</reference>
<protein>
    <recommendedName>
        <fullName evidence="2">Single-strand DNA deaminase toxin A-like C-terminal domain-containing protein</fullName>
    </recommendedName>
</protein>
<evidence type="ECO:0000313" key="4">
    <source>
        <dbReference type="Proteomes" id="UP000297229"/>
    </source>
</evidence>
<feature type="domain" description="Single-strand DNA deaminase toxin A-like C-terminal" evidence="2">
    <location>
        <begin position="317"/>
        <end position="379"/>
    </location>
</feature>
<keyword evidence="4" id="KW-1185">Reference proteome</keyword>
<organism evidence="3 4">
    <name type="scientific">Botrytis elliptica</name>
    <dbReference type="NCBI Taxonomy" id="278938"/>
    <lineage>
        <taxon>Eukaryota</taxon>
        <taxon>Fungi</taxon>
        <taxon>Dikarya</taxon>
        <taxon>Ascomycota</taxon>
        <taxon>Pezizomycotina</taxon>
        <taxon>Leotiomycetes</taxon>
        <taxon>Helotiales</taxon>
        <taxon>Sclerotiniaceae</taxon>
        <taxon>Botrytis</taxon>
    </lineage>
</organism>
<evidence type="ECO:0000256" key="1">
    <source>
        <dbReference type="SAM" id="MobiDB-lite"/>
    </source>
</evidence>
<dbReference type="Pfam" id="PF24120">
    <property type="entry name" value="SsdA_C"/>
    <property type="match status" value="1"/>
</dbReference>
<gene>
    <name evidence="3" type="ORF">BELL_0596g00030</name>
</gene>
<feature type="region of interest" description="Disordered" evidence="1">
    <location>
        <begin position="1"/>
        <end position="36"/>
    </location>
</feature>
<comment type="caution">
    <text evidence="3">The sequence shown here is derived from an EMBL/GenBank/DDBJ whole genome shotgun (WGS) entry which is preliminary data.</text>
</comment>
<dbReference type="AlphaFoldDB" id="A0A4Z1JJ20"/>
<proteinExistence type="predicted"/>
<dbReference type="Proteomes" id="UP000297229">
    <property type="component" value="Unassembled WGS sequence"/>
</dbReference>
<dbReference type="InterPro" id="IPR057517">
    <property type="entry name" value="SsdA-like_C"/>
</dbReference>